<reference evidence="1" key="2">
    <citation type="submission" date="2020-06" db="EMBL/GenBank/DDBJ databases">
        <title>Helianthus annuus Genome sequencing and assembly Release 2.</title>
        <authorList>
            <person name="Gouzy J."/>
            <person name="Langlade N."/>
            <person name="Munos S."/>
        </authorList>
    </citation>
    <scope>NUCLEOTIDE SEQUENCE</scope>
    <source>
        <tissue evidence="1">Leaves</tissue>
    </source>
</reference>
<comment type="caution">
    <text evidence="1">The sequence shown here is derived from an EMBL/GenBank/DDBJ whole genome shotgun (WGS) entry which is preliminary data.</text>
</comment>
<dbReference type="AlphaFoldDB" id="A0A9K3GSG4"/>
<dbReference type="EMBL" id="MNCJ02000332">
    <property type="protein sequence ID" value="KAF5753715.1"/>
    <property type="molecule type" value="Genomic_DNA"/>
</dbReference>
<sequence length="60" mass="6896">MFDINSQSLHAHTAHAHILQHQMCAFNQKILEFLHVSSSSNKKGKFSHVISLSFFFFCNC</sequence>
<name>A0A9K3GSG4_HELAN</name>
<evidence type="ECO:0000313" key="1">
    <source>
        <dbReference type="EMBL" id="KAF5753715.1"/>
    </source>
</evidence>
<organism evidence="1 2">
    <name type="scientific">Helianthus annuus</name>
    <name type="common">Common sunflower</name>
    <dbReference type="NCBI Taxonomy" id="4232"/>
    <lineage>
        <taxon>Eukaryota</taxon>
        <taxon>Viridiplantae</taxon>
        <taxon>Streptophyta</taxon>
        <taxon>Embryophyta</taxon>
        <taxon>Tracheophyta</taxon>
        <taxon>Spermatophyta</taxon>
        <taxon>Magnoliopsida</taxon>
        <taxon>eudicotyledons</taxon>
        <taxon>Gunneridae</taxon>
        <taxon>Pentapetalae</taxon>
        <taxon>asterids</taxon>
        <taxon>campanulids</taxon>
        <taxon>Asterales</taxon>
        <taxon>Asteraceae</taxon>
        <taxon>Asteroideae</taxon>
        <taxon>Heliantheae alliance</taxon>
        <taxon>Heliantheae</taxon>
        <taxon>Helianthus</taxon>
    </lineage>
</organism>
<protein>
    <submittedName>
        <fullName evidence="1">Uncharacterized protein</fullName>
    </submittedName>
</protein>
<accession>A0A9K3GSG4</accession>
<gene>
    <name evidence="1" type="ORF">HanXRQr2_Chr17g0783201</name>
</gene>
<reference evidence="1" key="1">
    <citation type="journal article" date="2017" name="Nature">
        <title>The sunflower genome provides insights into oil metabolism, flowering and Asterid evolution.</title>
        <authorList>
            <person name="Badouin H."/>
            <person name="Gouzy J."/>
            <person name="Grassa C.J."/>
            <person name="Murat F."/>
            <person name="Staton S.E."/>
            <person name="Cottret L."/>
            <person name="Lelandais-Briere C."/>
            <person name="Owens G.L."/>
            <person name="Carrere S."/>
            <person name="Mayjonade B."/>
            <person name="Legrand L."/>
            <person name="Gill N."/>
            <person name="Kane N.C."/>
            <person name="Bowers J.E."/>
            <person name="Hubner S."/>
            <person name="Bellec A."/>
            <person name="Berard A."/>
            <person name="Berges H."/>
            <person name="Blanchet N."/>
            <person name="Boniface M.C."/>
            <person name="Brunel D."/>
            <person name="Catrice O."/>
            <person name="Chaidir N."/>
            <person name="Claudel C."/>
            <person name="Donnadieu C."/>
            <person name="Faraut T."/>
            <person name="Fievet G."/>
            <person name="Helmstetter N."/>
            <person name="King M."/>
            <person name="Knapp S.J."/>
            <person name="Lai Z."/>
            <person name="Le Paslier M.C."/>
            <person name="Lippi Y."/>
            <person name="Lorenzon L."/>
            <person name="Mandel J.R."/>
            <person name="Marage G."/>
            <person name="Marchand G."/>
            <person name="Marquand E."/>
            <person name="Bret-Mestries E."/>
            <person name="Morien E."/>
            <person name="Nambeesan S."/>
            <person name="Nguyen T."/>
            <person name="Pegot-Espagnet P."/>
            <person name="Pouilly N."/>
            <person name="Raftis F."/>
            <person name="Sallet E."/>
            <person name="Schiex T."/>
            <person name="Thomas J."/>
            <person name="Vandecasteele C."/>
            <person name="Vares D."/>
            <person name="Vear F."/>
            <person name="Vautrin S."/>
            <person name="Crespi M."/>
            <person name="Mangin B."/>
            <person name="Burke J.M."/>
            <person name="Salse J."/>
            <person name="Munos S."/>
            <person name="Vincourt P."/>
            <person name="Rieseberg L.H."/>
            <person name="Langlade N.B."/>
        </authorList>
    </citation>
    <scope>NUCLEOTIDE SEQUENCE</scope>
    <source>
        <tissue evidence="1">Leaves</tissue>
    </source>
</reference>
<dbReference type="Proteomes" id="UP000215914">
    <property type="component" value="Unassembled WGS sequence"/>
</dbReference>
<proteinExistence type="predicted"/>
<keyword evidence="2" id="KW-1185">Reference proteome</keyword>
<dbReference type="Gramene" id="mRNA:HanXRQr2_Chr17g0783201">
    <property type="protein sequence ID" value="mRNA:HanXRQr2_Chr17g0783201"/>
    <property type="gene ID" value="HanXRQr2_Chr17g0783201"/>
</dbReference>
<evidence type="ECO:0000313" key="2">
    <source>
        <dbReference type="Proteomes" id="UP000215914"/>
    </source>
</evidence>